<keyword evidence="4" id="KW-1185">Reference proteome</keyword>
<evidence type="ECO:0000313" key="3">
    <source>
        <dbReference type="EMBL" id="KAG2110605.1"/>
    </source>
</evidence>
<feature type="compositionally biased region" description="Low complexity" evidence="1">
    <location>
        <begin position="145"/>
        <end position="161"/>
    </location>
</feature>
<dbReference type="EMBL" id="JABBWM010000020">
    <property type="protein sequence ID" value="KAG2110605.1"/>
    <property type="molecule type" value="Genomic_DNA"/>
</dbReference>
<feature type="compositionally biased region" description="Low complexity" evidence="1">
    <location>
        <begin position="211"/>
        <end position="222"/>
    </location>
</feature>
<feature type="compositionally biased region" description="Low complexity" evidence="1">
    <location>
        <begin position="118"/>
        <end position="136"/>
    </location>
</feature>
<keyword evidence="2" id="KW-0732">Signal</keyword>
<dbReference type="GeneID" id="64699213"/>
<feature type="compositionally biased region" description="Polar residues" evidence="1">
    <location>
        <begin position="185"/>
        <end position="198"/>
    </location>
</feature>
<dbReference type="OrthoDB" id="2693030at2759"/>
<dbReference type="AlphaFoldDB" id="A0A9P7FAD7"/>
<dbReference type="Proteomes" id="UP000823399">
    <property type="component" value="Unassembled WGS sequence"/>
</dbReference>
<comment type="caution">
    <text evidence="3">The sequence shown here is derived from an EMBL/GenBank/DDBJ whole genome shotgun (WGS) entry which is preliminary data.</text>
</comment>
<evidence type="ECO:0000256" key="1">
    <source>
        <dbReference type="SAM" id="MobiDB-lite"/>
    </source>
</evidence>
<gene>
    <name evidence="3" type="ORF">F5147DRAFT_689264</name>
</gene>
<feature type="chain" id="PRO_5040410932" evidence="2">
    <location>
        <begin position="17"/>
        <end position="259"/>
    </location>
</feature>
<dbReference type="RefSeq" id="XP_041294195.1">
    <property type="nucleotide sequence ID" value="XM_041436954.1"/>
</dbReference>
<feature type="signal peptide" evidence="2">
    <location>
        <begin position="1"/>
        <end position="16"/>
    </location>
</feature>
<feature type="region of interest" description="Disordered" evidence="1">
    <location>
        <begin position="102"/>
        <end position="223"/>
    </location>
</feature>
<evidence type="ECO:0000313" key="4">
    <source>
        <dbReference type="Proteomes" id="UP000823399"/>
    </source>
</evidence>
<sequence>MRYFLTLSLILPSVLAAPFKFSTHHQHVSPSCVIAGVAYPNPRHAPVLLGKQEPSPPTGDSEHAFTDYLLFILFAHLYLYVMFRIAFDDDFPLLSENDSILDTTTPRGAPPAYSDQNASSPTVANPSTTPVTTTSPAPSPSKTHGSTTAGPTSTGTPPGSDSDPHGTSANTAGSPPYGNAASFADSETTLAQSDSSAFDTPIPQGMTAGFSSPVMDSSVSDSFGDLSGTTSDAFDSLDNAPVNDTEEGEFVAMNAQGGV</sequence>
<reference evidence="3" key="1">
    <citation type="journal article" date="2020" name="New Phytol.">
        <title>Comparative genomics reveals dynamic genome evolution in host specialist ectomycorrhizal fungi.</title>
        <authorList>
            <person name="Lofgren L.A."/>
            <person name="Nguyen N.H."/>
            <person name="Vilgalys R."/>
            <person name="Ruytinx J."/>
            <person name="Liao H.L."/>
            <person name="Branco S."/>
            <person name="Kuo A."/>
            <person name="LaButti K."/>
            <person name="Lipzen A."/>
            <person name="Andreopoulos W."/>
            <person name="Pangilinan J."/>
            <person name="Riley R."/>
            <person name="Hundley H."/>
            <person name="Na H."/>
            <person name="Barry K."/>
            <person name="Grigoriev I.V."/>
            <person name="Stajich J.E."/>
            <person name="Kennedy P.G."/>
        </authorList>
    </citation>
    <scope>NUCLEOTIDE SEQUENCE</scope>
    <source>
        <strain evidence="3">FC423</strain>
    </source>
</reference>
<accession>A0A9P7FAD7</accession>
<protein>
    <submittedName>
        <fullName evidence="3">Uncharacterized protein</fullName>
    </submittedName>
</protein>
<proteinExistence type="predicted"/>
<organism evidence="3 4">
    <name type="scientific">Suillus discolor</name>
    <dbReference type="NCBI Taxonomy" id="1912936"/>
    <lineage>
        <taxon>Eukaryota</taxon>
        <taxon>Fungi</taxon>
        <taxon>Dikarya</taxon>
        <taxon>Basidiomycota</taxon>
        <taxon>Agaricomycotina</taxon>
        <taxon>Agaricomycetes</taxon>
        <taxon>Agaricomycetidae</taxon>
        <taxon>Boletales</taxon>
        <taxon>Suillineae</taxon>
        <taxon>Suillaceae</taxon>
        <taxon>Suillus</taxon>
    </lineage>
</organism>
<name>A0A9P7FAD7_9AGAM</name>
<evidence type="ECO:0000256" key="2">
    <source>
        <dbReference type="SAM" id="SignalP"/>
    </source>
</evidence>